<dbReference type="InterPro" id="IPR047961">
    <property type="entry name" value="Transp_suffix-like"/>
</dbReference>
<keyword evidence="1" id="KW-0472">Membrane</keyword>
<dbReference type="NCBIfam" id="NF033684">
    <property type="entry name" value="suffix_2_RND"/>
    <property type="match status" value="1"/>
</dbReference>
<dbReference type="AlphaFoldDB" id="A0A1W1BGN7"/>
<reference evidence="2" key="1">
    <citation type="submission" date="2016-10" db="EMBL/GenBank/DDBJ databases">
        <authorList>
            <person name="de Groot N.N."/>
        </authorList>
    </citation>
    <scope>NUCLEOTIDE SEQUENCE</scope>
</reference>
<protein>
    <submittedName>
        <fullName evidence="2">Uncharacterized protein</fullName>
    </submittedName>
</protein>
<accession>A0A1W1BGN7</accession>
<feature type="transmembrane region" description="Helical" evidence="1">
    <location>
        <begin position="34"/>
        <end position="56"/>
    </location>
</feature>
<proteinExistence type="predicted"/>
<gene>
    <name evidence="2" type="ORF">MNB_SM-4-169</name>
</gene>
<evidence type="ECO:0000256" key="1">
    <source>
        <dbReference type="SAM" id="Phobius"/>
    </source>
</evidence>
<dbReference type="EMBL" id="FPHF01000018">
    <property type="protein sequence ID" value="SFV52639.1"/>
    <property type="molecule type" value="Genomic_DNA"/>
</dbReference>
<evidence type="ECO:0000313" key="2">
    <source>
        <dbReference type="EMBL" id="SFV52639.1"/>
    </source>
</evidence>
<sequence length="145" mass="15821">MKYKIGMFLISLGFISPLIGLVVPFLGFDEITSNSLVAFFMIGGPEIFIIAGGALAGKEAMQNIKTKIFSPAGPTRYAVGSYLFVFALLANLIFSYIVLLELVPICLSIQLNITIAFDILAIISILLMGKEFLIKISRLFSYEGV</sequence>
<feature type="transmembrane region" description="Helical" evidence="1">
    <location>
        <begin position="77"/>
        <end position="97"/>
    </location>
</feature>
<keyword evidence="1" id="KW-0812">Transmembrane</keyword>
<feature type="transmembrane region" description="Helical" evidence="1">
    <location>
        <begin position="109"/>
        <end position="129"/>
    </location>
</feature>
<name>A0A1W1BGN7_9ZZZZ</name>
<organism evidence="2">
    <name type="scientific">hydrothermal vent metagenome</name>
    <dbReference type="NCBI Taxonomy" id="652676"/>
    <lineage>
        <taxon>unclassified sequences</taxon>
        <taxon>metagenomes</taxon>
        <taxon>ecological metagenomes</taxon>
    </lineage>
</organism>
<keyword evidence="1" id="KW-1133">Transmembrane helix</keyword>
<feature type="transmembrane region" description="Helical" evidence="1">
    <location>
        <begin position="7"/>
        <end position="28"/>
    </location>
</feature>